<dbReference type="EMBL" id="JAABOA010002085">
    <property type="protein sequence ID" value="KAF9580405.1"/>
    <property type="molecule type" value="Genomic_DNA"/>
</dbReference>
<dbReference type="PANTHER" id="PTHR11071">
    <property type="entry name" value="PEPTIDYL-PROLYL CIS-TRANS ISOMERASE"/>
    <property type="match status" value="1"/>
</dbReference>
<feature type="repeat" description="TPR" evidence="10">
    <location>
        <begin position="304"/>
        <end position="337"/>
    </location>
</feature>
<protein>
    <recommendedName>
        <fullName evidence="4">peptidylprolyl isomerase</fullName>
        <ecNumber evidence="4">5.2.1.8</ecNumber>
    </recommendedName>
</protein>
<reference evidence="12" key="1">
    <citation type="journal article" date="2020" name="Fungal Divers.">
        <title>Resolving the Mortierellaceae phylogeny through synthesis of multi-gene phylogenetics and phylogenomics.</title>
        <authorList>
            <person name="Vandepol N."/>
            <person name="Liber J."/>
            <person name="Desiro A."/>
            <person name="Na H."/>
            <person name="Kennedy M."/>
            <person name="Barry K."/>
            <person name="Grigoriev I.V."/>
            <person name="Miller A.N."/>
            <person name="O'Donnell K."/>
            <person name="Stajich J.E."/>
            <person name="Bonito G."/>
        </authorList>
    </citation>
    <scope>NUCLEOTIDE SEQUENCE</scope>
    <source>
        <strain evidence="12">KOD1015</strain>
    </source>
</reference>
<evidence type="ECO:0000256" key="3">
    <source>
        <dbReference type="ARBA" id="ARBA00010898"/>
    </source>
</evidence>
<evidence type="ECO:0000256" key="8">
    <source>
        <dbReference type="ARBA" id="ARBA00023110"/>
    </source>
</evidence>
<dbReference type="GO" id="GO:0042026">
    <property type="term" value="P:protein refolding"/>
    <property type="evidence" value="ECO:0007669"/>
    <property type="project" value="UniProtKB-ARBA"/>
</dbReference>
<dbReference type="CDD" id="cd01926">
    <property type="entry name" value="cyclophilin_ABH_like"/>
    <property type="match status" value="1"/>
</dbReference>
<dbReference type="InterPro" id="IPR029000">
    <property type="entry name" value="Cyclophilin-like_dom_sf"/>
</dbReference>
<evidence type="ECO:0000256" key="2">
    <source>
        <dbReference type="ARBA" id="ARBA00004496"/>
    </source>
</evidence>
<dbReference type="PROSITE" id="PS00170">
    <property type="entry name" value="CSA_PPIASE_1"/>
    <property type="match status" value="1"/>
</dbReference>
<keyword evidence="13" id="KW-1185">Reference proteome</keyword>
<gene>
    <name evidence="12" type="primary">CYP12</name>
    <name evidence="12" type="ORF">BGW38_002964</name>
</gene>
<feature type="domain" description="PPIase cyclophilin-type" evidence="11">
    <location>
        <begin position="7"/>
        <end position="173"/>
    </location>
</feature>
<dbReference type="InterPro" id="IPR019734">
    <property type="entry name" value="TPR_rpt"/>
</dbReference>
<dbReference type="InterPro" id="IPR011990">
    <property type="entry name" value="TPR-like_helical_dom_sf"/>
</dbReference>
<comment type="subcellular location">
    <subcellularLocation>
        <location evidence="2">Cytoplasm</location>
    </subcellularLocation>
</comment>
<dbReference type="PRINTS" id="PR00153">
    <property type="entry name" value="CSAPPISMRASE"/>
</dbReference>
<keyword evidence="5" id="KW-0963">Cytoplasm</keyword>
<dbReference type="PROSITE" id="PS50072">
    <property type="entry name" value="CSA_PPIASE_2"/>
    <property type="match status" value="1"/>
</dbReference>
<evidence type="ECO:0000256" key="7">
    <source>
        <dbReference type="ARBA" id="ARBA00022803"/>
    </source>
</evidence>
<dbReference type="PANTHER" id="PTHR11071:SF561">
    <property type="entry name" value="PEPTIDYL-PROLYL CIS-TRANS ISOMERASE D-RELATED"/>
    <property type="match status" value="1"/>
</dbReference>
<dbReference type="Gene3D" id="1.25.40.10">
    <property type="entry name" value="Tetratricopeptide repeat domain"/>
    <property type="match status" value="1"/>
</dbReference>
<dbReference type="SUPFAM" id="SSF50891">
    <property type="entry name" value="Cyclophilin-like"/>
    <property type="match status" value="1"/>
</dbReference>
<evidence type="ECO:0000256" key="6">
    <source>
        <dbReference type="ARBA" id="ARBA00022737"/>
    </source>
</evidence>
<keyword evidence="6" id="KW-0677">Repeat</keyword>
<dbReference type="SMART" id="SM00028">
    <property type="entry name" value="TPR"/>
    <property type="match status" value="3"/>
</dbReference>
<keyword evidence="8" id="KW-0697">Rotamase</keyword>
<evidence type="ECO:0000313" key="12">
    <source>
        <dbReference type="EMBL" id="KAF9580405.1"/>
    </source>
</evidence>
<organism evidence="12 13">
    <name type="scientific">Lunasporangiospora selenospora</name>
    <dbReference type="NCBI Taxonomy" id="979761"/>
    <lineage>
        <taxon>Eukaryota</taxon>
        <taxon>Fungi</taxon>
        <taxon>Fungi incertae sedis</taxon>
        <taxon>Mucoromycota</taxon>
        <taxon>Mortierellomycotina</taxon>
        <taxon>Mortierellomycetes</taxon>
        <taxon>Mortierellales</taxon>
        <taxon>Mortierellaceae</taxon>
        <taxon>Lunasporangiospora</taxon>
    </lineage>
</organism>
<evidence type="ECO:0000313" key="13">
    <source>
        <dbReference type="Proteomes" id="UP000780801"/>
    </source>
</evidence>
<dbReference type="InterPro" id="IPR002130">
    <property type="entry name" value="Cyclophilin-type_PPIase_dom"/>
</dbReference>
<dbReference type="OrthoDB" id="407558at2759"/>
<dbReference type="FunFam" id="2.40.100.10:FF:000009">
    <property type="entry name" value="Peptidyl-prolyl cis-trans isomerase D"/>
    <property type="match status" value="1"/>
</dbReference>
<evidence type="ECO:0000256" key="10">
    <source>
        <dbReference type="PROSITE-ProRule" id="PRU00339"/>
    </source>
</evidence>
<dbReference type="GO" id="GO:0003755">
    <property type="term" value="F:peptidyl-prolyl cis-trans isomerase activity"/>
    <property type="evidence" value="ECO:0007669"/>
    <property type="project" value="UniProtKB-KW"/>
</dbReference>
<sequence length="367" mass="40422">MPNPRTYFDISIGDEPIGRIVFELFSDVVPKTAENFRALCTGENGIGQSTGKPLTYKGAPFHRIIPDFMIQGGDFSNQNGTGGESIYGAKFEDENFDLKHEKPFLLSMANAGPGTNGSQFFITTVPTPHLDGKHVVFGRVIKGISVAREVERTPTAGSNNAPVSPVVITNCGELAEGEDDGVAAPDAGDKYADWPDDYERFTEDKDLVVIAQDLKALGNTFFKAGDYSKALRKYQKAIRYLNEKPVFDSDDAPELVKEFYAVKIPCYLNSGFCALKLDRPQTAIKDMTTVLDMDSQYPSPADKTKAYFRRGSAHLKLNDLESAKTDLEQAKKLSPSDAGVQRELDAVNAKLTARKNKEKKAYAKMFE</sequence>
<dbReference type="InterPro" id="IPR020892">
    <property type="entry name" value="Cyclophilin-type_PPIase_CS"/>
</dbReference>
<keyword evidence="9 12" id="KW-0413">Isomerase</keyword>
<dbReference type="GO" id="GO:0005829">
    <property type="term" value="C:cytosol"/>
    <property type="evidence" value="ECO:0007669"/>
    <property type="project" value="TreeGrafter"/>
</dbReference>
<proteinExistence type="inferred from homology"/>
<evidence type="ECO:0000256" key="5">
    <source>
        <dbReference type="ARBA" id="ARBA00022490"/>
    </source>
</evidence>
<dbReference type="Gene3D" id="2.40.100.10">
    <property type="entry name" value="Cyclophilin-like"/>
    <property type="match status" value="1"/>
</dbReference>
<comment type="catalytic activity">
    <reaction evidence="1">
        <text>[protein]-peptidylproline (omega=180) = [protein]-peptidylproline (omega=0)</text>
        <dbReference type="Rhea" id="RHEA:16237"/>
        <dbReference type="Rhea" id="RHEA-COMP:10747"/>
        <dbReference type="Rhea" id="RHEA-COMP:10748"/>
        <dbReference type="ChEBI" id="CHEBI:83833"/>
        <dbReference type="ChEBI" id="CHEBI:83834"/>
        <dbReference type="EC" id="5.2.1.8"/>
    </reaction>
</comment>
<feature type="repeat" description="TPR" evidence="10">
    <location>
        <begin position="211"/>
        <end position="244"/>
    </location>
</feature>
<dbReference type="FunFam" id="1.25.40.10:FF:000029">
    <property type="entry name" value="peptidyl-prolyl cis-trans isomerase D"/>
    <property type="match status" value="1"/>
</dbReference>
<evidence type="ECO:0000256" key="4">
    <source>
        <dbReference type="ARBA" id="ARBA00013194"/>
    </source>
</evidence>
<comment type="caution">
    <text evidence="12">The sequence shown here is derived from an EMBL/GenBank/DDBJ whole genome shotgun (WGS) entry which is preliminary data.</text>
</comment>
<dbReference type="PROSITE" id="PS50005">
    <property type="entry name" value="TPR"/>
    <property type="match status" value="2"/>
</dbReference>
<dbReference type="Pfam" id="PF13181">
    <property type="entry name" value="TPR_8"/>
    <property type="match status" value="1"/>
</dbReference>
<dbReference type="Pfam" id="PF00160">
    <property type="entry name" value="Pro_isomerase"/>
    <property type="match status" value="1"/>
</dbReference>
<name>A0A9P6KD63_9FUNG</name>
<keyword evidence="7 10" id="KW-0802">TPR repeat</keyword>
<evidence type="ECO:0000259" key="11">
    <source>
        <dbReference type="PROSITE" id="PS50072"/>
    </source>
</evidence>
<comment type="similarity">
    <text evidence="3">Belongs to the cyclophilin-type PPIase family. PPIase D subfamily.</text>
</comment>
<dbReference type="GO" id="GO:0016018">
    <property type="term" value="F:cyclosporin A binding"/>
    <property type="evidence" value="ECO:0007669"/>
    <property type="project" value="TreeGrafter"/>
</dbReference>
<dbReference type="EC" id="5.2.1.8" evidence="4"/>
<dbReference type="AlphaFoldDB" id="A0A9P6KD63"/>
<accession>A0A9P6KD63</accession>
<evidence type="ECO:0000256" key="1">
    <source>
        <dbReference type="ARBA" id="ARBA00000971"/>
    </source>
</evidence>
<dbReference type="Proteomes" id="UP000780801">
    <property type="component" value="Unassembled WGS sequence"/>
</dbReference>
<dbReference type="SUPFAM" id="SSF48452">
    <property type="entry name" value="TPR-like"/>
    <property type="match status" value="1"/>
</dbReference>
<evidence type="ECO:0000256" key="9">
    <source>
        <dbReference type="ARBA" id="ARBA00023235"/>
    </source>
</evidence>